<name>A0ABU4W7N7_9FUSO</name>
<dbReference type="CDD" id="cd07812">
    <property type="entry name" value="SRPBCC"/>
    <property type="match status" value="1"/>
</dbReference>
<evidence type="ECO:0000313" key="1">
    <source>
        <dbReference type="EMBL" id="MDX8335550.1"/>
    </source>
</evidence>
<accession>A0ABU4W7N7</accession>
<dbReference type="SUPFAM" id="SSF55961">
    <property type="entry name" value="Bet v1-like"/>
    <property type="match status" value="1"/>
</dbReference>
<evidence type="ECO:0000313" key="2">
    <source>
        <dbReference type="Proteomes" id="UP001279681"/>
    </source>
</evidence>
<dbReference type="Proteomes" id="UP001279681">
    <property type="component" value="Unassembled WGS sequence"/>
</dbReference>
<dbReference type="InterPro" id="IPR023393">
    <property type="entry name" value="START-like_dom_sf"/>
</dbReference>
<dbReference type="Gene3D" id="3.30.530.20">
    <property type="match status" value="1"/>
</dbReference>
<protein>
    <submittedName>
        <fullName evidence="1">SRPBCC family protein</fullName>
    </submittedName>
</protein>
<organism evidence="1 2">
    <name type="scientific">Candidatus Cetobacterium colombiensis</name>
    <dbReference type="NCBI Taxonomy" id="3073100"/>
    <lineage>
        <taxon>Bacteria</taxon>
        <taxon>Fusobacteriati</taxon>
        <taxon>Fusobacteriota</taxon>
        <taxon>Fusobacteriia</taxon>
        <taxon>Fusobacteriales</taxon>
        <taxon>Fusobacteriaceae</taxon>
        <taxon>Cetobacterium</taxon>
    </lineage>
</organism>
<sequence length="155" mass="18202">MELKDLNEKVPFFVEGVDIDAPKDFVFKFISDYSKHGLWIDGLEDEKHTDTQDVTGSTFCEKIKMYGFKDEYCGKILSYEEGKLYQVEIGDKWVDFKIEYNFEEVNPNKTHLVLTAWTLKGTSFHKLFNVFNKKILHKQLIKLKEVSEAEFNKAK</sequence>
<comment type="caution">
    <text evidence="1">The sequence shown here is derived from an EMBL/GenBank/DDBJ whole genome shotgun (WGS) entry which is preliminary data.</text>
</comment>
<reference evidence="2" key="1">
    <citation type="submission" date="2023-07" db="EMBL/GenBank/DDBJ databases">
        <authorList>
            <person name="Colorado M.A."/>
            <person name="Villamil L.M."/>
            <person name="Melo J.F."/>
            <person name="Rodriguez J.A."/>
            <person name="Ruiz R.Y."/>
        </authorList>
    </citation>
    <scope>NUCLEOTIDE SEQUENCE [LARGE SCALE GENOMIC DNA]</scope>
    <source>
        <strain evidence="2">C33</strain>
    </source>
</reference>
<proteinExistence type="predicted"/>
<keyword evidence="2" id="KW-1185">Reference proteome</keyword>
<gene>
    <name evidence="1" type="ORF">RFV38_03390</name>
</gene>
<dbReference type="RefSeq" id="WP_320312959.1">
    <property type="nucleotide sequence ID" value="NZ_JAVIKH010000003.1"/>
</dbReference>
<dbReference type="EMBL" id="JAVIKH010000003">
    <property type="protein sequence ID" value="MDX8335550.1"/>
    <property type="molecule type" value="Genomic_DNA"/>
</dbReference>